<dbReference type="SUPFAM" id="SSF48179">
    <property type="entry name" value="6-phosphogluconate dehydrogenase C-terminal domain-like"/>
    <property type="match status" value="1"/>
</dbReference>
<evidence type="ECO:0000259" key="11">
    <source>
        <dbReference type="Pfam" id="PF02558"/>
    </source>
</evidence>
<dbReference type="SUPFAM" id="SSF51735">
    <property type="entry name" value="NAD(P)-binding Rossmann-fold domains"/>
    <property type="match status" value="1"/>
</dbReference>
<dbReference type="Proteomes" id="UP001215503">
    <property type="component" value="Unassembled WGS sequence"/>
</dbReference>
<dbReference type="Gene3D" id="1.10.1040.10">
    <property type="entry name" value="N-(1-d-carboxylethyl)-l-norvaline Dehydrogenase, domain 2"/>
    <property type="match status" value="1"/>
</dbReference>
<protein>
    <recommendedName>
        <fullName evidence="4 10">2-dehydropantoate 2-reductase</fullName>
        <ecNumber evidence="3 10">1.1.1.169</ecNumber>
    </recommendedName>
    <alternativeName>
        <fullName evidence="8 10">Ketopantoate reductase</fullName>
    </alternativeName>
</protein>
<name>A0ABT5YMK6_9PROT</name>
<keyword evidence="5 10" id="KW-0566">Pantothenate biosynthesis</keyword>
<evidence type="ECO:0000256" key="3">
    <source>
        <dbReference type="ARBA" id="ARBA00013014"/>
    </source>
</evidence>
<dbReference type="InterPro" id="IPR013328">
    <property type="entry name" value="6PGD_dom2"/>
</dbReference>
<dbReference type="PANTHER" id="PTHR21708:SF45">
    <property type="entry name" value="2-DEHYDROPANTOATE 2-REDUCTASE"/>
    <property type="match status" value="1"/>
</dbReference>
<evidence type="ECO:0000256" key="6">
    <source>
        <dbReference type="ARBA" id="ARBA00022857"/>
    </source>
</evidence>
<dbReference type="Pfam" id="PF02558">
    <property type="entry name" value="ApbA"/>
    <property type="match status" value="1"/>
</dbReference>
<comment type="pathway">
    <text evidence="1 10">Cofactor biosynthesis; (R)-pantothenate biosynthesis; (R)-pantoate from 3-methyl-2-oxobutanoate: step 2/2.</text>
</comment>
<organism evidence="13 14">
    <name type="scientific">Aquibaculum arenosum</name>
    <dbReference type="NCBI Taxonomy" id="3032591"/>
    <lineage>
        <taxon>Bacteria</taxon>
        <taxon>Pseudomonadati</taxon>
        <taxon>Pseudomonadota</taxon>
        <taxon>Alphaproteobacteria</taxon>
        <taxon>Rhodospirillales</taxon>
        <taxon>Rhodovibrionaceae</taxon>
        <taxon>Aquibaculum</taxon>
    </lineage>
</organism>
<gene>
    <name evidence="13" type="ORF">P2G67_08830</name>
</gene>
<dbReference type="InterPro" id="IPR003710">
    <property type="entry name" value="ApbA"/>
</dbReference>
<dbReference type="Pfam" id="PF08546">
    <property type="entry name" value="ApbA_C"/>
    <property type="match status" value="1"/>
</dbReference>
<comment type="similarity">
    <text evidence="2 10">Belongs to the ketopantoate reductase family.</text>
</comment>
<dbReference type="InterPro" id="IPR013332">
    <property type="entry name" value="KPR_N"/>
</dbReference>
<dbReference type="NCBIfam" id="NF005089">
    <property type="entry name" value="PRK06522.1-4"/>
    <property type="match status" value="1"/>
</dbReference>
<evidence type="ECO:0000256" key="1">
    <source>
        <dbReference type="ARBA" id="ARBA00004994"/>
    </source>
</evidence>
<evidence type="ECO:0000256" key="9">
    <source>
        <dbReference type="ARBA" id="ARBA00048793"/>
    </source>
</evidence>
<evidence type="ECO:0000313" key="14">
    <source>
        <dbReference type="Proteomes" id="UP001215503"/>
    </source>
</evidence>
<comment type="catalytic activity">
    <reaction evidence="9 10">
        <text>(R)-pantoate + NADP(+) = 2-dehydropantoate + NADPH + H(+)</text>
        <dbReference type="Rhea" id="RHEA:16233"/>
        <dbReference type="ChEBI" id="CHEBI:11561"/>
        <dbReference type="ChEBI" id="CHEBI:15378"/>
        <dbReference type="ChEBI" id="CHEBI:15980"/>
        <dbReference type="ChEBI" id="CHEBI:57783"/>
        <dbReference type="ChEBI" id="CHEBI:58349"/>
        <dbReference type="EC" id="1.1.1.169"/>
    </reaction>
</comment>
<keyword evidence="7 10" id="KW-0560">Oxidoreductase</keyword>
<feature type="domain" description="Ketopantoate reductase C-terminal" evidence="12">
    <location>
        <begin position="197"/>
        <end position="316"/>
    </location>
</feature>
<evidence type="ECO:0000259" key="12">
    <source>
        <dbReference type="Pfam" id="PF08546"/>
    </source>
</evidence>
<dbReference type="PANTHER" id="PTHR21708">
    <property type="entry name" value="PROBABLE 2-DEHYDROPANTOATE 2-REDUCTASE"/>
    <property type="match status" value="1"/>
</dbReference>
<dbReference type="InterPro" id="IPR008927">
    <property type="entry name" value="6-PGluconate_DH-like_C_sf"/>
</dbReference>
<reference evidence="13 14" key="1">
    <citation type="submission" date="2023-03" db="EMBL/GenBank/DDBJ databases">
        <title>Fodinicurvata sp. CAU 1616 isolated from sea sendiment.</title>
        <authorList>
            <person name="Kim W."/>
        </authorList>
    </citation>
    <scope>NUCLEOTIDE SEQUENCE [LARGE SCALE GENOMIC DNA]</scope>
    <source>
        <strain evidence="13 14">CAU 1616</strain>
    </source>
</reference>
<sequence length="323" mass="34457">MRIAVYGAGAVGSVLAAKLADAGHEVVLIARGQRLAQVRDEGLRLRVEGRESRTRLPVSDDPAQFGPQDTVILALKAHSLPAVVEGVGALCGPETVLLAAQNGLPWWYNHGVGGAWEGQILESVDPGGVLWSGLSPERVLGCVLYIAAAVEPSGLVDVTQIGNYLIGEPNGRDSKRGLRLVEAFTTAGLPAELNPRIRDAIWVKLWGNLSLNLAAVLTGGTVRQMTERPEVATLLQQMMREAQQVGEALGVQFGMSVEERFAIACKLGDFKPSSLQDLEAGRRIEVEALLGVVVELGRRLSLDTPTLETVLALARLRADLAIS</sequence>
<evidence type="ECO:0000256" key="4">
    <source>
        <dbReference type="ARBA" id="ARBA00019465"/>
    </source>
</evidence>
<dbReference type="InterPro" id="IPR036291">
    <property type="entry name" value="NAD(P)-bd_dom_sf"/>
</dbReference>
<dbReference type="Gene3D" id="3.40.50.720">
    <property type="entry name" value="NAD(P)-binding Rossmann-like Domain"/>
    <property type="match status" value="1"/>
</dbReference>
<evidence type="ECO:0000313" key="13">
    <source>
        <dbReference type="EMBL" id="MDF2096078.1"/>
    </source>
</evidence>
<proteinExistence type="inferred from homology"/>
<evidence type="ECO:0000256" key="5">
    <source>
        <dbReference type="ARBA" id="ARBA00022655"/>
    </source>
</evidence>
<evidence type="ECO:0000256" key="8">
    <source>
        <dbReference type="ARBA" id="ARBA00032024"/>
    </source>
</evidence>
<dbReference type="EC" id="1.1.1.169" evidence="3 10"/>
<evidence type="ECO:0000256" key="10">
    <source>
        <dbReference type="RuleBase" id="RU362068"/>
    </source>
</evidence>
<comment type="function">
    <text evidence="10">Catalyzes the NADPH-dependent reduction of ketopantoate into pantoic acid.</text>
</comment>
<keyword evidence="6 10" id="KW-0521">NADP</keyword>
<evidence type="ECO:0000256" key="7">
    <source>
        <dbReference type="ARBA" id="ARBA00023002"/>
    </source>
</evidence>
<dbReference type="RefSeq" id="WP_275822127.1">
    <property type="nucleotide sequence ID" value="NZ_JARHUD010000004.1"/>
</dbReference>
<dbReference type="InterPro" id="IPR051402">
    <property type="entry name" value="KPR-Related"/>
</dbReference>
<evidence type="ECO:0000256" key="2">
    <source>
        <dbReference type="ARBA" id="ARBA00007870"/>
    </source>
</evidence>
<comment type="caution">
    <text evidence="13">The sequence shown here is derived from an EMBL/GenBank/DDBJ whole genome shotgun (WGS) entry which is preliminary data.</text>
</comment>
<dbReference type="NCBIfam" id="TIGR00745">
    <property type="entry name" value="apbA_panE"/>
    <property type="match status" value="1"/>
</dbReference>
<accession>A0ABT5YMK6</accession>
<keyword evidence="14" id="KW-1185">Reference proteome</keyword>
<dbReference type="EMBL" id="JARHUD010000004">
    <property type="protein sequence ID" value="MDF2096078.1"/>
    <property type="molecule type" value="Genomic_DNA"/>
</dbReference>
<feature type="domain" description="Ketopantoate reductase N-terminal" evidence="11">
    <location>
        <begin position="3"/>
        <end position="170"/>
    </location>
</feature>
<dbReference type="InterPro" id="IPR013752">
    <property type="entry name" value="KPA_reductase"/>
</dbReference>